<evidence type="ECO:0000259" key="2">
    <source>
        <dbReference type="Pfam" id="PF18994"/>
    </source>
</evidence>
<evidence type="ECO:0000313" key="4">
    <source>
        <dbReference type="Proteomes" id="UP000013523"/>
    </source>
</evidence>
<dbReference type="EMBL" id="CP003261">
    <property type="protein sequence ID" value="AGK98158.1"/>
    <property type="molecule type" value="Genomic_DNA"/>
</dbReference>
<accession>R4K6I2</accession>
<dbReference type="Pfam" id="PF06605">
    <property type="entry name" value="Prophage_tail"/>
    <property type="match status" value="1"/>
</dbReference>
<proteinExistence type="predicted"/>
<gene>
    <name evidence="3" type="ORF">Clopa_3362</name>
</gene>
<dbReference type="AlphaFoldDB" id="R4K6I2"/>
<evidence type="ECO:0000313" key="3">
    <source>
        <dbReference type="EMBL" id="AGK98158.1"/>
    </source>
</evidence>
<dbReference type="KEGG" id="cpas:Clopa_3362"/>
<dbReference type="STRING" id="86416.Clopa_3362"/>
<dbReference type="eggNOG" id="COG4926">
    <property type="taxonomic scope" value="Bacteria"/>
</dbReference>
<feature type="domain" description="Tail spike" evidence="1">
    <location>
        <begin position="110"/>
        <end position="361"/>
    </location>
</feature>
<dbReference type="NCBIfam" id="TIGR01665">
    <property type="entry name" value="put_anti_recept"/>
    <property type="match status" value="1"/>
</dbReference>
<sequence length="651" mass="72168">MIPIYKVILINGTEETIVHFPAPDKNTPKFTKLDLNRRKSVAEKLTFTVPKFNPGFDKIYDLVTLIKVIGIRNNEIRFEGRVLSSPNKMDNTGKFYKEVTCEGELAYLNDTRTRSWDLSGLSIIQGLQLLIDYHNSHTTSDKQFTLGTVDVTGVLAIATNFENTLNFIIDQFVNKFYGVLSVRKENGIRYLDYTGLVGQQSSTTIHLGYNMKDMTLENDVTNIASRVIPVGKDNLTIETVNNGKDYLEDAATVAQVGIVEQIADLKDIADVNALKAAGQEYLDNAKKAKIKLQITALNLSVLNLNIDDFVIGNDYKVINEVMNVNDWFTVIETDEDLLQPWNSTLTIDNKFETLTDRQINMQRAANALDAVLTAQGKLNTFFLQGIIDTLKNKLLASGAYQNATVMEDKGYLLENTNADSPDYGAMYLGPGIFAIAADKIGNAWNWRTFGTGKGFVADLIVAGLLVGGKVTFNLDQGTLLIGNSTTDYNLYFDGTDLKLVGRDYSFDGQTFTLGKAGDTAQHTKDYSLYTHSDGTSTKISADGLEHINGATKKKYHYLTYKGSATIPNSTHTIITLPDEYRNKEFSINISIKSDTASGYILMKQYISTSENYANGTFDVYVTILTGSVNADGITWTFYQDGNIDIDYIAIA</sequence>
<feature type="domain" description="Prophage endopeptidase tail N-terminal" evidence="2">
    <location>
        <begin position="18"/>
        <end position="102"/>
    </location>
</feature>
<evidence type="ECO:0000259" key="1">
    <source>
        <dbReference type="Pfam" id="PF06605"/>
    </source>
</evidence>
<dbReference type="PATRIC" id="fig|86416.3.peg.3356"/>
<dbReference type="InterPro" id="IPR007119">
    <property type="entry name" value="Phage_tail_spike_N"/>
</dbReference>
<dbReference type="RefSeq" id="WP_015616443.1">
    <property type="nucleotide sequence ID" value="NC_021182.1"/>
</dbReference>
<protein>
    <submittedName>
        <fullName evidence="3">Phage minor structural protein</fullName>
    </submittedName>
</protein>
<name>R4K6I2_CLOPA</name>
<dbReference type="InterPro" id="IPR010572">
    <property type="entry name" value="Tail_dom"/>
</dbReference>
<organism evidence="3 4">
    <name type="scientific">Clostridium pasteurianum BC1</name>
    <dbReference type="NCBI Taxonomy" id="86416"/>
    <lineage>
        <taxon>Bacteria</taxon>
        <taxon>Bacillati</taxon>
        <taxon>Bacillota</taxon>
        <taxon>Clostridia</taxon>
        <taxon>Eubacteriales</taxon>
        <taxon>Clostridiaceae</taxon>
        <taxon>Clostridium</taxon>
    </lineage>
</organism>
<dbReference type="Proteomes" id="UP000013523">
    <property type="component" value="Chromosome"/>
</dbReference>
<keyword evidence="4" id="KW-1185">Reference proteome</keyword>
<dbReference type="InterPro" id="IPR044051">
    <property type="entry name" value="Prophage_tail_N"/>
</dbReference>
<reference evidence="3 4" key="1">
    <citation type="submission" date="2012-01" db="EMBL/GenBank/DDBJ databases">
        <title>Complete sequence of chromosome of Clostridium pasteurianum BC1.</title>
        <authorList>
            <consortium name="US DOE Joint Genome Institute"/>
            <person name="Lucas S."/>
            <person name="Han J."/>
            <person name="Lapidus A."/>
            <person name="Cheng J.-F."/>
            <person name="Goodwin L."/>
            <person name="Pitluck S."/>
            <person name="Peters L."/>
            <person name="Mikhailova N."/>
            <person name="Teshima H."/>
            <person name="Detter J.C."/>
            <person name="Han C."/>
            <person name="Tapia R."/>
            <person name="Land M."/>
            <person name="Hauser L."/>
            <person name="Kyrpides N."/>
            <person name="Ivanova N."/>
            <person name="Pagani I."/>
            <person name="Dunn J."/>
            <person name="Taghavi S."/>
            <person name="Francis A."/>
            <person name="van der Lelie D."/>
            <person name="Woyke T."/>
        </authorList>
    </citation>
    <scope>NUCLEOTIDE SEQUENCE [LARGE SCALE GENOMIC DNA]</scope>
    <source>
        <strain evidence="3 4">BC1</strain>
    </source>
</reference>
<dbReference type="HOGENOM" id="CLU_466691_0_0_9"/>
<dbReference type="Pfam" id="PF18994">
    <property type="entry name" value="Prophage_tailD1"/>
    <property type="match status" value="1"/>
</dbReference>